<dbReference type="Pfam" id="PF13580">
    <property type="entry name" value="SIS_2"/>
    <property type="match status" value="1"/>
</dbReference>
<name>A0ABU0E0E9_9FIRM</name>
<keyword evidence="3" id="KW-1185">Reference proteome</keyword>
<gene>
    <name evidence="2" type="ORF">J2S15_001088</name>
</gene>
<dbReference type="CDD" id="cd05013">
    <property type="entry name" value="SIS_RpiR"/>
    <property type="match status" value="1"/>
</dbReference>
<protein>
    <submittedName>
        <fullName evidence="2">Phosphosugar-binding protein</fullName>
    </submittedName>
</protein>
<dbReference type="InterPro" id="IPR050099">
    <property type="entry name" value="SIS_GmhA/DiaA_subfam"/>
</dbReference>
<comment type="caution">
    <text evidence="2">The sequence shown here is derived from an EMBL/GenBank/DDBJ whole genome shotgun (WGS) entry which is preliminary data.</text>
</comment>
<evidence type="ECO:0000313" key="3">
    <source>
        <dbReference type="Proteomes" id="UP001230220"/>
    </source>
</evidence>
<accession>A0ABU0E0E9</accession>
<dbReference type="PANTHER" id="PTHR30390">
    <property type="entry name" value="SEDOHEPTULOSE 7-PHOSPHATE ISOMERASE / DNAA INITIATOR-ASSOCIATING FACTOR FOR REPLICATION INITIATION"/>
    <property type="match status" value="1"/>
</dbReference>
<dbReference type="NCBIfam" id="NF002805">
    <property type="entry name" value="PRK02947.1"/>
    <property type="match status" value="1"/>
</dbReference>
<dbReference type="InterPro" id="IPR035472">
    <property type="entry name" value="RpiR-like_SIS"/>
</dbReference>
<dbReference type="Proteomes" id="UP001230220">
    <property type="component" value="Unassembled WGS sequence"/>
</dbReference>
<reference evidence="2 3" key="1">
    <citation type="submission" date="2023-07" db="EMBL/GenBank/DDBJ databases">
        <title>Genomic Encyclopedia of Type Strains, Phase IV (KMG-IV): sequencing the most valuable type-strain genomes for metagenomic binning, comparative biology and taxonomic classification.</title>
        <authorList>
            <person name="Goeker M."/>
        </authorList>
    </citation>
    <scope>NUCLEOTIDE SEQUENCE [LARGE SCALE GENOMIC DNA]</scope>
    <source>
        <strain evidence="2 3">DSM 16784</strain>
    </source>
</reference>
<dbReference type="SUPFAM" id="SSF53697">
    <property type="entry name" value="SIS domain"/>
    <property type="match status" value="1"/>
</dbReference>
<dbReference type="Gene3D" id="3.40.50.10490">
    <property type="entry name" value="Glucose-6-phosphate isomerase like protein, domain 1"/>
    <property type="match status" value="1"/>
</dbReference>
<dbReference type="InterPro" id="IPR001347">
    <property type="entry name" value="SIS_dom"/>
</dbReference>
<dbReference type="PANTHER" id="PTHR30390:SF7">
    <property type="entry name" value="PHOSPHOHEPTOSE ISOMERASE"/>
    <property type="match status" value="1"/>
</dbReference>
<evidence type="ECO:0000313" key="2">
    <source>
        <dbReference type="EMBL" id="MDQ0360357.1"/>
    </source>
</evidence>
<dbReference type="EMBL" id="JAUSUR010000001">
    <property type="protein sequence ID" value="MDQ0360357.1"/>
    <property type="molecule type" value="Genomic_DNA"/>
</dbReference>
<sequence length="247" mass="27229">MEFKYIERIYKLIKLIENEEQEAMKQSVDLLCKCILDKNTIYTFGASHAGILSEELYYRAGGLMLFNPIFGKEIMLDTSPITLTSKMERCVGYGTALAQSKADFKEGDVLVVHSVSGRNPVTIEIALAAQDAGAKIIAITNLEYSKSVSSRHPSGKRLFELADIILDNHGDVGDACVAIEGLQQKVSPTSTVVGAIMLNSIVAALTQKLVDSGMEKPPIFYSANLDGGDELNQKLYEEYKESIRYKF</sequence>
<dbReference type="PROSITE" id="PS51464">
    <property type="entry name" value="SIS"/>
    <property type="match status" value="1"/>
</dbReference>
<dbReference type="RefSeq" id="WP_307406200.1">
    <property type="nucleotide sequence ID" value="NZ_JAUSUR010000001.1"/>
</dbReference>
<feature type="domain" description="SIS" evidence="1">
    <location>
        <begin position="31"/>
        <end position="219"/>
    </location>
</feature>
<evidence type="ECO:0000259" key="1">
    <source>
        <dbReference type="PROSITE" id="PS51464"/>
    </source>
</evidence>
<proteinExistence type="predicted"/>
<dbReference type="InterPro" id="IPR046348">
    <property type="entry name" value="SIS_dom_sf"/>
</dbReference>
<organism evidence="2 3">
    <name type="scientific">Breznakia pachnodae</name>
    <dbReference type="NCBI Taxonomy" id="265178"/>
    <lineage>
        <taxon>Bacteria</taxon>
        <taxon>Bacillati</taxon>
        <taxon>Bacillota</taxon>
        <taxon>Erysipelotrichia</taxon>
        <taxon>Erysipelotrichales</taxon>
        <taxon>Erysipelotrichaceae</taxon>
        <taxon>Breznakia</taxon>
    </lineage>
</organism>